<dbReference type="SUPFAM" id="SSF50729">
    <property type="entry name" value="PH domain-like"/>
    <property type="match status" value="1"/>
</dbReference>
<dbReference type="PROSITE" id="PS50003">
    <property type="entry name" value="PH_DOMAIN"/>
    <property type="match status" value="1"/>
</dbReference>
<evidence type="ECO:0000259" key="3">
    <source>
        <dbReference type="PROSITE" id="PS50018"/>
    </source>
</evidence>
<dbReference type="InterPro" id="IPR011993">
    <property type="entry name" value="PH-like_dom_sf"/>
</dbReference>
<reference evidence="5" key="1">
    <citation type="submission" date="2017-02" db="UniProtKB">
        <authorList>
            <consortium name="WormBaseParasite"/>
        </authorList>
    </citation>
    <scope>IDENTIFICATION</scope>
</reference>
<dbReference type="PANTHER" id="PTHR10194:SF148">
    <property type="entry name" value="GTPASE-ACTIVATING PROTEIN"/>
    <property type="match status" value="1"/>
</dbReference>
<accession>A0A0N5AT75</accession>
<evidence type="ECO:0000256" key="1">
    <source>
        <dbReference type="ARBA" id="ARBA00022468"/>
    </source>
</evidence>
<evidence type="ECO:0000313" key="4">
    <source>
        <dbReference type="Proteomes" id="UP000046393"/>
    </source>
</evidence>
<name>A0A0N5AT75_9BILA</name>
<dbReference type="InterPro" id="IPR008936">
    <property type="entry name" value="Rho_GTPase_activation_prot"/>
</dbReference>
<feature type="domain" description="PH" evidence="2">
    <location>
        <begin position="579"/>
        <end position="678"/>
    </location>
</feature>
<dbReference type="InterPro" id="IPR001936">
    <property type="entry name" value="RasGAP_dom"/>
</dbReference>
<evidence type="ECO:0000259" key="2">
    <source>
        <dbReference type="PROSITE" id="PS50003"/>
    </source>
</evidence>
<dbReference type="PROSITE" id="PS50018">
    <property type="entry name" value="RAS_GTPASE_ACTIV_2"/>
    <property type="match status" value="1"/>
</dbReference>
<keyword evidence="1" id="KW-0343">GTPase activation</keyword>
<dbReference type="SMART" id="SM00323">
    <property type="entry name" value="RasGAP"/>
    <property type="match status" value="1"/>
</dbReference>
<dbReference type="InterPro" id="IPR001849">
    <property type="entry name" value="PH_domain"/>
</dbReference>
<keyword evidence="4" id="KW-1185">Reference proteome</keyword>
<dbReference type="Pfam" id="PF00616">
    <property type="entry name" value="RasGAP"/>
    <property type="match status" value="2"/>
</dbReference>
<evidence type="ECO:0000313" key="5">
    <source>
        <dbReference type="WBParaSite" id="SMUV_0000802001-mRNA-1"/>
    </source>
</evidence>
<organism evidence="4 5">
    <name type="scientific">Syphacia muris</name>
    <dbReference type="NCBI Taxonomy" id="451379"/>
    <lineage>
        <taxon>Eukaryota</taxon>
        <taxon>Metazoa</taxon>
        <taxon>Ecdysozoa</taxon>
        <taxon>Nematoda</taxon>
        <taxon>Chromadorea</taxon>
        <taxon>Rhabditida</taxon>
        <taxon>Spirurina</taxon>
        <taxon>Oxyuridomorpha</taxon>
        <taxon>Oxyuroidea</taxon>
        <taxon>Oxyuridae</taxon>
        <taxon>Syphacia</taxon>
    </lineage>
</organism>
<dbReference type="PANTHER" id="PTHR10194">
    <property type="entry name" value="RAS GTPASE-ACTIVATING PROTEINS"/>
    <property type="match status" value="1"/>
</dbReference>
<dbReference type="Proteomes" id="UP000046393">
    <property type="component" value="Unplaced"/>
</dbReference>
<dbReference type="Pfam" id="PF00169">
    <property type="entry name" value="PH"/>
    <property type="match status" value="1"/>
</dbReference>
<dbReference type="CDD" id="cd05128">
    <property type="entry name" value="RasGAP_GAP1_like"/>
    <property type="match status" value="1"/>
</dbReference>
<dbReference type="SMART" id="SM00233">
    <property type="entry name" value="PH"/>
    <property type="match status" value="1"/>
</dbReference>
<dbReference type="InterPro" id="IPR039360">
    <property type="entry name" value="Ras_GTPase"/>
</dbReference>
<dbReference type="SUPFAM" id="SSF48350">
    <property type="entry name" value="GTPase activation domain, GAP"/>
    <property type="match status" value="1"/>
</dbReference>
<dbReference type="Gene3D" id="2.30.29.30">
    <property type="entry name" value="Pleckstrin-homology domain (PH domain)/Phosphotyrosine-binding domain (PTB)"/>
    <property type="match status" value="1"/>
</dbReference>
<dbReference type="STRING" id="451379.A0A0N5AT75"/>
<dbReference type="Pfam" id="PF00168">
    <property type="entry name" value="C2"/>
    <property type="match status" value="1"/>
</dbReference>
<sequence length="764" mass="87710">MSLCTTSSQEVKRAGRVVCDGNLRLIEALRIGILQLKDLPLRTSRNPQRISMTVSLDTEKIHETAASASNSICNINDDFAYEITNNFSKLHITICEEGRIPRLIGRLSLKKREIIKNSGKAFWYHLAPVTKENDISEQLNVDIQYDKDTSRLSLKVLNYAGLNVSGPFYLVVTLQGVKKDGSFKFKDEAPKLKIGQRKDGLQDREEKLVIDCADWKSVDNTIPQLRMSLWRQVANSPNSEFYGVVSVPLDASVFCSGPQWYWYSLKPYESSKEHENSRNEGTAKLGQIYLRLYYTADHILPLKVYQPLFSHLTNSLSFYPFCSSLVGILEYLPSIDLTCVARTLMKIFINAGELSSLIKLFGTQDIQNCSDVNTLFRSQSMTSKIIYEEMKFLGQNYLLSSLKRVIDQIYSEKKCCEVDPAKLKSGDNLEQNTYNLIFYGELAFKDMVESFEKCPDLLRRTFAVLRELVTQQYPNRNDLQRLVISSFIVLRFFTAALMNPKLFGLKGELPDPMTSRTLVLVSKILQRSSNSAVSERVLNSKEPWLASVLQRFTDEQHRQAMLKFLDGISLKDYNLKATDNVISGIFIQRRPKRKIFTNLVHQKRRYVALTEKELWWKKTADDKKKKGEIELHEITRIEPVRNVKNVFRIATSNCELLLQAKDSSEMNEWLVQLQLRTQVKKERDERSDNEQNSDSASSCLLNSLDDFSLYDIDTERELETLHLTLYENAETLKVWKNVLEGIEVPAGQPHLPDGVLEQVHEVVY</sequence>
<dbReference type="GO" id="GO:0005096">
    <property type="term" value="F:GTPase activator activity"/>
    <property type="evidence" value="ECO:0007669"/>
    <property type="project" value="UniProtKB-KW"/>
</dbReference>
<dbReference type="AlphaFoldDB" id="A0A0N5AT75"/>
<dbReference type="Gene3D" id="1.10.506.10">
    <property type="entry name" value="GTPase Activation - p120gap, domain 1"/>
    <property type="match status" value="2"/>
</dbReference>
<proteinExistence type="predicted"/>
<feature type="domain" description="Ras-GAP" evidence="3">
    <location>
        <begin position="336"/>
        <end position="530"/>
    </location>
</feature>
<protein>
    <submittedName>
        <fullName evidence="5">Ras-GAP domain-containing protein</fullName>
    </submittedName>
</protein>
<dbReference type="InterPro" id="IPR000008">
    <property type="entry name" value="C2_dom"/>
</dbReference>
<dbReference type="WBParaSite" id="SMUV_0000802001-mRNA-1">
    <property type="protein sequence ID" value="SMUV_0000802001-mRNA-1"/>
    <property type="gene ID" value="SMUV_0000802001"/>
</dbReference>